<dbReference type="Proteomes" id="UP000053424">
    <property type="component" value="Unassembled WGS sequence"/>
</dbReference>
<reference evidence="3 4" key="1">
    <citation type="submission" date="2014-04" db="EMBL/GenBank/DDBJ databases">
        <authorList>
            <consortium name="DOE Joint Genome Institute"/>
            <person name="Kuo A."/>
            <person name="Gay G."/>
            <person name="Dore J."/>
            <person name="Kohler A."/>
            <person name="Nagy L.G."/>
            <person name="Floudas D."/>
            <person name="Copeland A."/>
            <person name="Barry K.W."/>
            <person name="Cichocki N."/>
            <person name="Veneault-Fourrey C."/>
            <person name="LaButti K."/>
            <person name="Lindquist E.A."/>
            <person name="Lipzen A."/>
            <person name="Lundell T."/>
            <person name="Morin E."/>
            <person name="Murat C."/>
            <person name="Sun H."/>
            <person name="Tunlid A."/>
            <person name="Henrissat B."/>
            <person name="Grigoriev I.V."/>
            <person name="Hibbett D.S."/>
            <person name="Martin F."/>
            <person name="Nordberg H.P."/>
            <person name="Cantor M.N."/>
            <person name="Hua S.X."/>
        </authorList>
    </citation>
    <scope>NUCLEOTIDE SEQUENCE [LARGE SCALE GENOMIC DNA]</scope>
    <source>
        <strain evidence="4">h7</strain>
    </source>
</reference>
<dbReference type="Pfam" id="PF17667">
    <property type="entry name" value="Pkinase_fungal"/>
    <property type="match status" value="2"/>
</dbReference>
<feature type="compositionally biased region" description="Polar residues" evidence="1">
    <location>
        <begin position="1"/>
        <end position="13"/>
    </location>
</feature>
<evidence type="ECO:0000313" key="4">
    <source>
        <dbReference type="Proteomes" id="UP000053424"/>
    </source>
</evidence>
<protein>
    <recommendedName>
        <fullName evidence="2">Fungal-type protein kinase domain-containing protein</fullName>
    </recommendedName>
</protein>
<dbReference type="OrthoDB" id="5569250at2759"/>
<evidence type="ECO:0000313" key="3">
    <source>
        <dbReference type="EMBL" id="KIM42470.1"/>
    </source>
</evidence>
<reference evidence="4" key="2">
    <citation type="submission" date="2015-01" db="EMBL/GenBank/DDBJ databases">
        <title>Evolutionary Origins and Diversification of the Mycorrhizal Mutualists.</title>
        <authorList>
            <consortium name="DOE Joint Genome Institute"/>
            <consortium name="Mycorrhizal Genomics Consortium"/>
            <person name="Kohler A."/>
            <person name="Kuo A."/>
            <person name="Nagy L.G."/>
            <person name="Floudas D."/>
            <person name="Copeland A."/>
            <person name="Barry K.W."/>
            <person name="Cichocki N."/>
            <person name="Veneault-Fourrey C."/>
            <person name="LaButti K."/>
            <person name="Lindquist E.A."/>
            <person name="Lipzen A."/>
            <person name="Lundell T."/>
            <person name="Morin E."/>
            <person name="Murat C."/>
            <person name="Riley R."/>
            <person name="Ohm R."/>
            <person name="Sun H."/>
            <person name="Tunlid A."/>
            <person name="Henrissat B."/>
            <person name="Grigoriev I.V."/>
            <person name="Hibbett D.S."/>
            <person name="Martin F."/>
        </authorList>
    </citation>
    <scope>NUCLEOTIDE SEQUENCE [LARGE SCALE GENOMIC DNA]</scope>
    <source>
        <strain evidence="4">h7</strain>
    </source>
</reference>
<organism evidence="3 4">
    <name type="scientific">Hebeloma cylindrosporum</name>
    <dbReference type="NCBI Taxonomy" id="76867"/>
    <lineage>
        <taxon>Eukaryota</taxon>
        <taxon>Fungi</taxon>
        <taxon>Dikarya</taxon>
        <taxon>Basidiomycota</taxon>
        <taxon>Agaricomycotina</taxon>
        <taxon>Agaricomycetes</taxon>
        <taxon>Agaricomycetidae</taxon>
        <taxon>Agaricales</taxon>
        <taxon>Agaricineae</taxon>
        <taxon>Hymenogastraceae</taxon>
        <taxon>Hebeloma</taxon>
    </lineage>
</organism>
<sequence length="774" mass="89071">MSQPSPMATQTKKMGSAHILTSPPIMEDSRPALKFEYCRPDADDYSWASTALSLLARKDESEERHPRYLEDLQKILSKHLHEDISIEEFVHHIWGLPSEKVDAILSHDWKLAPSILDRYQAAFDHKERVFRPNLHTAFRSLASTLLLEVYAHFKLEPKNIDDAFWDSKFKNEMESLFALRDPALVRVRKSRYDGAPEWEGIKAFAEFSTIKKIATYRKGGPTHPAGGYRTAENVLSSHRYTPDLAISGSTTLKRQRSEEHLHNDRDDRDFHRSKRVRRTNDLTDDQVRFASYAVETFAHVCDRSYVTGLFFDVGSVSLWYFDRNAVIRTISVDFLSEGGIKYLALVLFALNQCDMQHAGFNPFFKSLVDRGRRESDSYFDFIPLTRPDDYVDDLCLVFPKTPKDKTSDTRFFIIEAWVDGFSGVIGDGTNTLVVREGWAKGFISGEYQALKMGWLPVSQPHESELVYTLRRQVSEWRDHLPQLHFCKVFSAEDVGIPWTKMNIVPASNRVIEEKALHVSVMKDYRTLWEVRSIENFKAVFLDCLECHYHAYNTGGVLHGAISEKSLVWWKPERDVVYKRGALPVGILTRWEVGPCPREDHDIPNPLEIGNGAGPFAFLATELLAQNTKHYYRHDLESFFYILIWACVHHDVKDKHHDLVNPYEGIKGWLYKDTAQRAKARLIHDWEAFMRIESLVKADFQDLFSEWVVPLRKLFKTALESIPDNPVEEGYDLRTCNGILTFEAYMDAIGEAPKGLNRPPIIDKSIGACKHSARD</sequence>
<keyword evidence="4" id="KW-1185">Reference proteome</keyword>
<gene>
    <name evidence="3" type="ORF">M413DRAFT_409845</name>
</gene>
<accession>A0A0C3C0P1</accession>
<dbReference type="HOGENOM" id="CLU_018408_0_0_1"/>
<feature type="domain" description="Fungal-type protein kinase" evidence="2">
    <location>
        <begin position="505"/>
        <end position="646"/>
    </location>
</feature>
<evidence type="ECO:0000259" key="2">
    <source>
        <dbReference type="Pfam" id="PF17667"/>
    </source>
</evidence>
<dbReference type="EMBL" id="KN831778">
    <property type="protein sequence ID" value="KIM42470.1"/>
    <property type="molecule type" value="Genomic_DNA"/>
</dbReference>
<name>A0A0C3C0P1_HEBCY</name>
<feature type="domain" description="Fungal-type protein kinase" evidence="2">
    <location>
        <begin position="277"/>
        <end position="469"/>
    </location>
</feature>
<dbReference type="InterPro" id="IPR040976">
    <property type="entry name" value="Pkinase_fungal"/>
</dbReference>
<evidence type="ECO:0000256" key="1">
    <source>
        <dbReference type="SAM" id="MobiDB-lite"/>
    </source>
</evidence>
<dbReference type="AlphaFoldDB" id="A0A0C3C0P1"/>
<feature type="region of interest" description="Disordered" evidence="1">
    <location>
        <begin position="1"/>
        <end position="24"/>
    </location>
</feature>
<dbReference type="PANTHER" id="PTHR38248">
    <property type="entry name" value="FUNK1 6"/>
    <property type="match status" value="1"/>
</dbReference>
<dbReference type="STRING" id="686832.A0A0C3C0P1"/>
<dbReference type="PANTHER" id="PTHR38248:SF2">
    <property type="entry name" value="FUNK1 11"/>
    <property type="match status" value="1"/>
</dbReference>
<proteinExistence type="predicted"/>